<gene>
    <name evidence="1" type="primary">gag_82</name>
    <name evidence="2" type="synonym">gag_67</name>
    <name evidence="2" type="ORF">c1_g3_i16</name>
    <name evidence="1" type="ORF">c1_g3_i8</name>
</gene>
<protein>
    <submittedName>
        <fullName evidence="1">Retrovirus-related Gag polyprotein from transposon HMS-Beagle</fullName>
    </submittedName>
</protein>
<dbReference type="AlphaFoldDB" id="A0A0K8VAP7"/>
<dbReference type="EMBL" id="GDHF01013688">
    <property type="protein sequence ID" value="JAI38626.1"/>
    <property type="molecule type" value="Transcribed_RNA"/>
</dbReference>
<proteinExistence type="predicted"/>
<evidence type="ECO:0000313" key="1">
    <source>
        <dbReference type="EMBL" id="JAI35907.1"/>
    </source>
</evidence>
<accession>A0A0K8VAP7</accession>
<reference evidence="1" key="1">
    <citation type="submission" date="2015-06" db="EMBL/GenBank/DDBJ databases">
        <authorList>
            <person name="Hoefler B.C."/>
            <person name="Straight P.D."/>
        </authorList>
    </citation>
    <scope>NUCLEOTIDE SEQUENCE</scope>
</reference>
<sequence length="165" mass="19460">MKVMEPVQVFQNTPQFYNIIPTFRRRITGHADMLLECNNTPLNFYSIMEALDALYHDPNALYEIQEHMKNLAQQPTEDLDTYFQYTLTLHRKLIKNTVDFLKTEMNNKYIEQECITQFIKGLKNKNLATALGSNQHQSLMQTYTSAKQIEIRLQQTGEKFKTKFK</sequence>
<evidence type="ECO:0000313" key="2">
    <source>
        <dbReference type="EMBL" id="JAI38626.1"/>
    </source>
</evidence>
<organism evidence="1">
    <name type="scientific">Bactrocera latifrons</name>
    <name type="common">Malaysian fruit fly</name>
    <name type="synonym">Chaetodacus latifrons</name>
    <dbReference type="NCBI Taxonomy" id="174628"/>
    <lineage>
        <taxon>Eukaryota</taxon>
        <taxon>Metazoa</taxon>
        <taxon>Ecdysozoa</taxon>
        <taxon>Arthropoda</taxon>
        <taxon>Hexapoda</taxon>
        <taxon>Insecta</taxon>
        <taxon>Pterygota</taxon>
        <taxon>Neoptera</taxon>
        <taxon>Endopterygota</taxon>
        <taxon>Diptera</taxon>
        <taxon>Brachycera</taxon>
        <taxon>Muscomorpha</taxon>
        <taxon>Tephritoidea</taxon>
        <taxon>Tephritidae</taxon>
        <taxon>Bactrocera</taxon>
        <taxon>Bactrocera</taxon>
    </lineage>
</organism>
<dbReference type="EMBL" id="GDHF01016407">
    <property type="protein sequence ID" value="JAI35907.1"/>
    <property type="molecule type" value="Transcribed_RNA"/>
</dbReference>
<name>A0A0K8VAP7_BACLA</name>